<sequence>MESPTTYKAYGLELNDTQRGILMCDSTWYALTTSDIDNIKLPRYRRKNFLEVKNLLCYKGFRNDMVGLNKFPITRRQMDACWMKLLFRFFKKWKPDSTTVQPFGPDATSQPAWMYIKLGQAIGQRHGTNHDDIERWWADQAKKYPGLDITPTVVDVDTDHPGLLDNNDSDSEGGQEINARGLAKLKTEGNMAMGDMDGDGEGDHDMKEAKHDNTEGEEDPMDTDGIEVDAQGGDDTMDQRRSMFSGPLVMR</sequence>
<dbReference type="RefSeq" id="XP_024723609.1">
    <property type="nucleotide sequence ID" value="XM_024867298.1"/>
</dbReference>
<gene>
    <name evidence="2" type="ORF">M430DRAFT_39169</name>
</gene>
<organism evidence="2 3">
    <name type="scientific">Amorphotheca resinae ATCC 22711</name>
    <dbReference type="NCBI Taxonomy" id="857342"/>
    <lineage>
        <taxon>Eukaryota</taxon>
        <taxon>Fungi</taxon>
        <taxon>Dikarya</taxon>
        <taxon>Ascomycota</taxon>
        <taxon>Pezizomycotina</taxon>
        <taxon>Leotiomycetes</taxon>
        <taxon>Helotiales</taxon>
        <taxon>Amorphothecaceae</taxon>
        <taxon>Amorphotheca</taxon>
    </lineage>
</organism>
<feature type="compositionally biased region" description="Acidic residues" evidence="1">
    <location>
        <begin position="215"/>
        <end position="227"/>
    </location>
</feature>
<name>A0A2T3B9Q1_AMORE</name>
<dbReference type="InParanoid" id="A0A2T3B9Q1"/>
<reference evidence="2 3" key="1">
    <citation type="journal article" date="2018" name="New Phytol.">
        <title>Comparative genomics and transcriptomics depict ericoid mycorrhizal fungi as versatile saprotrophs and plant mutualists.</title>
        <authorList>
            <person name="Martino E."/>
            <person name="Morin E."/>
            <person name="Grelet G.A."/>
            <person name="Kuo A."/>
            <person name="Kohler A."/>
            <person name="Daghino S."/>
            <person name="Barry K.W."/>
            <person name="Cichocki N."/>
            <person name="Clum A."/>
            <person name="Dockter R.B."/>
            <person name="Hainaut M."/>
            <person name="Kuo R.C."/>
            <person name="LaButti K."/>
            <person name="Lindahl B.D."/>
            <person name="Lindquist E.A."/>
            <person name="Lipzen A."/>
            <person name="Khouja H.R."/>
            <person name="Magnuson J."/>
            <person name="Murat C."/>
            <person name="Ohm R.A."/>
            <person name="Singer S.W."/>
            <person name="Spatafora J.W."/>
            <person name="Wang M."/>
            <person name="Veneault-Fourrey C."/>
            <person name="Henrissat B."/>
            <person name="Grigoriev I.V."/>
            <person name="Martin F.M."/>
            <person name="Perotto S."/>
        </authorList>
    </citation>
    <scope>NUCLEOTIDE SEQUENCE [LARGE SCALE GENOMIC DNA]</scope>
    <source>
        <strain evidence="2 3">ATCC 22711</strain>
    </source>
</reference>
<evidence type="ECO:0000313" key="2">
    <source>
        <dbReference type="EMBL" id="PSS25010.1"/>
    </source>
</evidence>
<protein>
    <submittedName>
        <fullName evidence="2">Uncharacterized protein</fullName>
    </submittedName>
</protein>
<feature type="compositionally biased region" description="Basic and acidic residues" evidence="1">
    <location>
        <begin position="201"/>
        <end position="214"/>
    </location>
</feature>
<dbReference type="GeneID" id="36575379"/>
<evidence type="ECO:0000256" key="1">
    <source>
        <dbReference type="SAM" id="MobiDB-lite"/>
    </source>
</evidence>
<dbReference type="EMBL" id="KZ679007">
    <property type="protein sequence ID" value="PSS25010.1"/>
    <property type="molecule type" value="Genomic_DNA"/>
</dbReference>
<feature type="region of interest" description="Disordered" evidence="1">
    <location>
        <begin position="182"/>
        <end position="251"/>
    </location>
</feature>
<accession>A0A2T3B9Q1</accession>
<proteinExistence type="predicted"/>
<keyword evidence="3" id="KW-1185">Reference proteome</keyword>
<dbReference type="Proteomes" id="UP000241818">
    <property type="component" value="Unassembled WGS sequence"/>
</dbReference>
<evidence type="ECO:0000313" key="3">
    <source>
        <dbReference type="Proteomes" id="UP000241818"/>
    </source>
</evidence>
<dbReference type="AlphaFoldDB" id="A0A2T3B9Q1"/>